<gene>
    <name evidence="3" type="ORF">NLS_LOCUS2062</name>
</gene>
<feature type="domain" description="BZIP" evidence="2">
    <location>
        <begin position="219"/>
        <end position="256"/>
    </location>
</feature>
<sequence length="311" mass="35845">MLVPHLVDTRTKLSRMSRNIESTESILSSDIDDGRYIMNMKTFEGRNRLKTVADAVIQPPDRKDSLSLCQQLQEQDGFDFMDQSMDLTPYLRDLRGIDDSSEDLEPIIDKQRVLEYDIRMRHDIGGCDTQYADLTNIGEAVKSGRSLDDALVAVPETSGFAAFQPVKTEIINEEVKEGRGTRSTVSVQKDTSEQIEISFTPTIKPRKYSLKPEAEKKNPLYRLKREKNNDAVRRSRTKAKQQQKMKDEQIKQLQCQITEFGKAVNVKDEQIVHLENAIHVVKEENRHLRVENMKLRSELYQAKKRCTTRIV</sequence>
<dbReference type="Pfam" id="PF07716">
    <property type="entry name" value="bZIP_2"/>
    <property type="match status" value="1"/>
</dbReference>
<name>A0A3P6U8R6_LITSI</name>
<keyword evidence="4" id="KW-1185">Reference proteome</keyword>
<evidence type="ECO:0000256" key="1">
    <source>
        <dbReference type="SAM" id="MobiDB-lite"/>
    </source>
</evidence>
<dbReference type="EMBL" id="UYRX01000087">
    <property type="protein sequence ID" value="VDK73311.1"/>
    <property type="molecule type" value="Genomic_DNA"/>
</dbReference>
<dbReference type="OMA" id="QCQITEF"/>
<dbReference type="SUPFAM" id="SSF57959">
    <property type="entry name" value="Leucine zipper domain"/>
    <property type="match status" value="1"/>
</dbReference>
<protein>
    <recommendedName>
        <fullName evidence="2">BZIP domain-containing protein</fullName>
    </recommendedName>
</protein>
<dbReference type="OrthoDB" id="10039716at2759"/>
<evidence type="ECO:0000313" key="4">
    <source>
        <dbReference type="Proteomes" id="UP000277928"/>
    </source>
</evidence>
<organism evidence="3 4">
    <name type="scientific">Litomosoides sigmodontis</name>
    <name type="common">Filarial nematode worm</name>
    <dbReference type="NCBI Taxonomy" id="42156"/>
    <lineage>
        <taxon>Eukaryota</taxon>
        <taxon>Metazoa</taxon>
        <taxon>Ecdysozoa</taxon>
        <taxon>Nematoda</taxon>
        <taxon>Chromadorea</taxon>
        <taxon>Rhabditida</taxon>
        <taxon>Spirurina</taxon>
        <taxon>Spiruromorpha</taxon>
        <taxon>Filarioidea</taxon>
        <taxon>Onchocercidae</taxon>
        <taxon>Litomosoides</taxon>
    </lineage>
</organism>
<dbReference type="Gene3D" id="1.20.5.170">
    <property type="match status" value="1"/>
</dbReference>
<dbReference type="InterPro" id="IPR004827">
    <property type="entry name" value="bZIP"/>
</dbReference>
<dbReference type="InterPro" id="IPR046347">
    <property type="entry name" value="bZIP_sf"/>
</dbReference>
<feature type="region of interest" description="Disordered" evidence="1">
    <location>
        <begin position="224"/>
        <end position="246"/>
    </location>
</feature>
<dbReference type="GO" id="GO:0003700">
    <property type="term" value="F:DNA-binding transcription factor activity"/>
    <property type="evidence" value="ECO:0007669"/>
    <property type="project" value="InterPro"/>
</dbReference>
<dbReference type="Proteomes" id="UP000277928">
    <property type="component" value="Unassembled WGS sequence"/>
</dbReference>
<proteinExistence type="predicted"/>
<feature type="compositionally biased region" description="Basic residues" evidence="1">
    <location>
        <begin position="234"/>
        <end position="243"/>
    </location>
</feature>
<dbReference type="AlphaFoldDB" id="A0A3P6U8R6"/>
<evidence type="ECO:0000313" key="3">
    <source>
        <dbReference type="EMBL" id="VDK73311.1"/>
    </source>
</evidence>
<reference evidence="3 4" key="1">
    <citation type="submission" date="2018-08" db="EMBL/GenBank/DDBJ databases">
        <authorList>
            <person name="Laetsch R D."/>
            <person name="Stevens L."/>
            <person name="Kumar S."/>
            <person name="Blaxter L. M."/>
        </authorList>
    </citation>
    <scope>NUCLEOTIDE SEQUENCE [LARGE SCALE GENOMIC DNA]</scope>
</reference>
<dbReference type="STRING" id="42156.A0A3P6U8R6"/>
<accession>A0A3P6U8R6</accession>
<evidence type="ECO:0000259" key="2">
    <source>
        <dbReference type="Pfam" id="PF07716"/>
    </source>
</evidence>